<dbReference type="PRINTS" id="PR00153">
    <property type="entry name" value="CSAPPISMRASE"/>
</dbReference>
<gene>
    <name evidence="3" type="ORF">TCIL3000_8_6810</name>
</gene>
<keyword evidence="1" id="KW-0697">Rotamase</keyword>
<reference evidence="3" key="1">
    <citation type="journal article" date="2012" name="Proc. Natl. Acad. Sci. U.S.A.">
        <title>Antigenic diversity is generated by distinct evolutionary mechanisms in African trypanosome species.</title>
        <authorList>
            <person name="Jackson A.P."/>
            <person name="Berry A."/>
            <person name="Aslett M."/>
            <person name="Allison H.C."/>
            <person name="Burton P."/>
            <person name="Vavrova-Anderson J."/>
            <person name="Brown R."/>
            <person name="Browne H."/>
            <person name="Corton N."/>
            <person name="Hauser H."/>
            <person name="Gamble J."/>
            <person name="Gilderthorp R."/>
            <person name="Marcello L."/>
            <person name="McQuillan J."/>
            <person name="Otto T.D."/>
            <person name="Quail M.A."/>
            <person name="Sanders M.J."/>
            <person name="van Tonder A."/>
            <person name="Ginger M.L."/>
            <person name="Field M.C."/>
            <person name="Barry J.D."/>
            <person name="Hertz-Fowler C."/>
            <person name="Berriman M."/>
        </authorList>
    </citation>
    <scope>NUCLEOTIDE SEQUENCE</scope>
    <source>
        <strain evidence="3">IL3000</strain>
    </source>
</reference>
<keyword evidence="1" id="KW-0413">Isomerase</keyword>
<comment type="catalytic activity">
    <reaction evidence="1">
        <text>[protein]-peptidylproline (omega=180) = [protein]-peptidylproline (omega=0)</text>
        <dbReference type="Rhea" id="RHEA:16237"/>
        <dbReference type="Rhea" id="RHEA-COMP:10747"/>
        <dbReference type="Rhea" id="RHEA-COMP:10748"/>
        <dbReference type="ChEBI" id="CHEBI:83833"/>
        <dbReference type="ChEBI" id="CHEBI:83834"/>
        <dbReference type="EC" id="5.2.1.8"/>
    </reaction>
</comment>
<dbReference type="Pfam" id="PF00160">
    <property type="entry name" value="Pro_isomerase"/>
    <property type="match status" value="1"/>
</dbReference>
<dbReference type="Gene3D" id="2.40.100.10">
    <property type="entry name" value="Cyclophilin-like"/>
    <property type="match status" value="1"/>
</dbReference>
<sequence>MPVKRSAKVHKFHEGTGDDQLPTVSMQVVNDGSEMYGIIEIELFMNRVPKACEFFLQSYALPVTGDRRNAKRSSCKACKFVRLTNEILQVGDRSGSRSVPICEVEMEIGRVSHAFGFVSLCRSSTSFDESFFFCLTNDRLELDSLDKRHIAFGRVVDGLDVIMNLTRALIPHVEEGCVIFGDPYTISEVVPKQK</sequence>
<comment type="function">
    <text evidence="1">PPIases accelerate the folding of proteins. It catalyzes the cis-trans isomerization of proline imidic peptide bonds in oligopeptides.</text>
</comment>
<dbReference type="EMBL" id="HE575321">
    <property type="protein sequence ID" value="CCC92454.1"/>
    <property type="molecule type" value="Genomic_DNA"/>
</dbReference>
<dbReference type="InterPro" id="IPR002130">
    <property type="entry name" value="Cyclophilin-type_PPIase_dom"/>
</dbReference>
<evidence type="ECO:0000313" key="3">
    <source>
        <dbReference type="EMBL" id="CCC92454.1"/>
    </source>
</evidence>
<organism evidence="3">
    <name type="scientific">Trypanosoma congolense (strain IL3000)</name>
    <dbReference type="NCBI Taxonomy" id="1068625"/>
    <lineage>
        <taxon>Eukaryota</taxon>
        <taxon>Discoba</taxon>
        <taxon>Euglenozoa</taxon>
        <taxon>Kinetoplastea</taxon>
        <taxon>Metakinetoplastina</taxon>
        <taxon>Trypanosomatida</taxon>
        <taxon>Trypanosomatidae</taxon>
        <taxon>Trypanosoma</taxon>
        <taxon>Nannomonas</taxon>
    </lineage>
</organism>
<dbReference type="VEuPathDB" id="TriTrypDB:TcIL3000_8_6810"/>
<feature type="domain" description="PPIase cyclophilin-type" evidence="2">
    <location>
        <begin position="32"/>
        <end position="165"/>
    </location>
</feature>
<dbReference type="PROSITE" id="PS50072">
    <property type="entry name" value="CSA_PPIASE_2"/>
    <property type="match status" value="1"/>
</dbReference>
<evidence type="ECO:0000259" key="2">
    <source>
        <dbReference type="PROSITE" id="PS50072"/>
    </source>
</evidence>
<accession>G0USU1</accession>
<dbReference type="SUPFAM" id="SSF50891">
    <property type="entry name" value="Cyclophilin-like"/>
    <property type="match status" value="1"/>
</dbReference>
<comment type="similarity">
    <text evidence="1">Belongs to the cyclophilin-type PPIase family.</text>
</comment>
<protein>
    <recommendedName>
        <fullName evidence="1">Peptidyl-prolyl cis-trans isomerase</fullName>
        <shortName evidence="1">PPIase</shortName>
        <ecNumber evidence="1">5.2.1.8</ecNumber>
    </recommendedName>
</protein>
<dbReference type="InterPro" id="IPR029000">
    <property type="entry name" value="Cyclophilin-like_dom_sf"/>
</dbReference>
<dbReference type="GO" id="GO:0003755">
    <property type="term" value="F:peptidyl-prolyl cis-trans isomerase activity"/>
    <property type="evidence" value="ECO:0007669"/>
    <property type="project" value="UniProtKB-UniRule"/>
</dbReference>
<dbReference type="EC" id="5.2.1.8" evidence="1"/>
<name>G0USU1_TRYCI</name>
<dbReference type="AlphaFoldDB" id="G0USU1"/>
<proteinExistence type="inferred from homology"/>
<evidence type="ECO:0000256" key="1">
    <source>
        <dbReference type="RuleBase" id="RU363019"/>
    </source>
</evidence>